<evidence type="ECO:0000256" key="6">
    <source>
        <dbReference type="ARBA" id="ARBA00022592"/>
    </source>
</evidence>
<dbReference type="InterPro" id="IPR005673">
    <property type="entry name" value="ABC_phos-bd_PstS"/>
</dbReference>
<dbReference type="PANTHER" id="PTHR42996">
    <property type="entry name" value="PHOSPHATE-BINDING PROTEIN PSTS"/>
    <property type="match status" value="1"/>
</dbReference>
<dbReference type="RefSeq" id="WP_380688443.1">
    <property type="nucleotide sequence ID" value="NZ_JBHRSS010000003.1"/>
</dbReference>
<dbReference type="Gene3D" id="3.40.190.10">
    <property type="entry name" value="Periplasmic binding protein-like II"/>
    <property type="match status" value="2"/>
</dbReference>
<keyword evidence="6 7" id="KW-0592">Phosphate transport</keyword>
<dbReference type="Pfam" id="PF12849">
    <property type="entry name" value="PBP_like_2"/>
    <property type="match status" value="1"/>
</dbReference>
<proteinExistence type="inferred from homology"/>
<keyword evidence="8" id="KW-0732">Signal</keyword>
<evidence type="ECO:0000256" key="5">
    <source>
        <dbReference type="ARBA" id="ARBA00022448"/>
    </source>
</evidence>
<dbReference type="NCBIfam" id="TIGR00975">
    <property type="entry name" value="3a0107s03"/>
    <property type="match status" value="1"/>
</dbReference>
<organism evidence="10 11">
    <name type="scientific">Salinisphaera aquimarina</name>
    <dbReference type="NCBI Taxonomy" id="2094031"/>
    <lineage>
        <taxon>Bacteria</taxon>
        <taxon>Pseudomonadati</taxon>
        <taxon>Pseudomonadota</taxon>
        <taxon>Gammaproteobacteria</taxon>
        <taxon>Salinisphaerales</taxon>
        <taxon>Salinisphaeraceae</taxon>
        <taxon>Salinisphaera</taxon>
    </lineage>
</organism>
<protein>
    <recommendedName>
        <fullName evidence="4 7">Phosphate-binding protein PstS</fullName>
    </recommendedName>
</protein>
<dbReference type="PANTHER" id="PTHR42996:SF1">
    <property type="entry name" value="PHOSPHATE-BINDING PROTEIN PSTS"/>
    <property type="match status" value="1"/>
</dbReference>
<accession>A0ABV7ER24</accession>
<dbReference type="PIRSF" id="PIRSF002756">
    <property type="entry name" value="PstS"/>
    <property type="match status" value="1"/>
</dbReference>
<feature type="signal peptide" evidence="8">
    <location>
        <begin position="1"/>
        <end position="23"/>
    </location>
</feature>
<dbReference type="NCBIfam" id="NF008171">
    <property type="entry name" value="PRK10918.1"/>
    <property type="match status" value="1"/>
</dbReference>
<dbReference type="InterPro" id="IPR024370">
    <property type="entry name" value="PBP_domain"/>
</dbReference>
<comment type="subunit">
    <text evidence="3 7">The complex is composed of two ATP-binding proteins (PstB), two transmembrane proteins (PstC and PstA) and a solute-binding protein (PstS).</text>
</comment>
<dbReference type="InterPro" id="IPR050962">
    <property type="entry name" value="Phosphate-bind_PstS"/>
</dbReference>
<comment type="function">
    <text evidence="1 7">Part of the ABC transporter complex PstSACB involved in phosphate import.</text>
</comment>
<name>A0ABV7ER24_9GAMM</name>
<evidence type="ECO:0000256" key="1">
    <source>
        <dbReference type="ARBA" id="ARBA00002841"/>
    </source>
</evidence>
<keyword evidence="5 7" id="KW-0813">Transport</keyword>
<keyword evidence="11" id="KW-1185">Reference proteome</keyword>
<feature type="domain" description="PBP" evidence="9">
    <location>
        <begin position="22"/>
        <end position="306"/>
    </location>
</feature>
<comment type="caution">
    <text evidence="10">The sequence shown here is derived from an EMBL/GenBank/DDBJ whole genome shotgun (WGS) entry which is preliminary data.</text>
</comment>
<dbReference type="CDD" id="cd13565">
    <property type="entry name" value="PBP2_PstS"/>
    <property type="match status" value="1"/>
</dbReference>
<reference evidence="11" key="1">
    <citation type="journal article" date="2019" name="Int. J. Syst. Evol. Microbiol.">
        <title>The Global Catalogue of Microorganisms (GCM) 10K type strain sequencing project: providing services to taxonomists for standard genome sequencing and annotation.</title>
        <authorList>
            <consortium name="The Broad Institute Genomics Platform"/>
            <consortium name="The Broad Institute Genome Sequencing Center for Infectious Disease"/>
            <person name="Wu L."/>
            <person name="Ma J."/>
        </authorList>
    </citation>
    <scope>NUCLEOTIDE SEQUENCE [LARGE SCALE GENOMIC DNA]</scope>
    <source>
        <strain evidence="11">KCTC 52640</strain>
    </source>
</reference>
<dbReference type="Proteomes" id="UP001595462">
    <property type="component" value="Unassembled WGS sequence"/>
</dbReference>
<evidence type="ECO:0000256" key="4">
    <source>
        <dbReference type="ARBA" id="ARBA00021889"/>
    </source>
</evidence>
<evidence type="ECO:0000313" key="10">
    <source>
        <dbReference type="EMBL" id="MFC3103936.1"/>
    </source>
</evidence>
<evidence type="ECO:0000256" key="8">
    <source>
        <dbReference type="SAM" id="SignalP"/>
    </source>
</evidence>
<dbReference type="EMBL" id="JBHRSS010000003">
    <property type="protein sequence ID" value="MFC3103936.1"/>
    <property type="molecule type" value="Genomic_DNA"/>
</dbReference>
<evidence type="ECO:0000256" key="7">
    <source>
        <dbReference type="PIRNR" id="PIRNR002756"/>
    </source>
</evidence>
<sequence>MYKRLLAAAAAGALVLGSAGAIAAQSINGAGATFPYPVYSKWADAYQDDTDIGLNYQAIGSGGGIQQISARTVTFGASDAPLKPEELKKDSLVQWPQITGGVVPVVNVEGVSKGGLKLDGKTLADIYQGNITKWNDKAIAKLNPDASLPSTNITPVYRAEGSGTNFLFTHYLAQVSSEFKSNVGEGKSVAWPKGVGAKANAGVAKQVGQINGAIGYVEFAYAVENKLNVVSMKNKNGEFVEPSIDSFKAAAGNADWKDAEGMYLVLTNQPGEGSWPIVGASFILMHTDVRDAEAAKRALDFFDWAYKNGNDAATELNYVPIPSNVADLVRKQVWTQIKSSDGKSVWK</sequence>
<dbReference type="SUPFAM" id="SSF53850">
    <property type="entry name" value="Periplasmic binding protein-like II"/>
    <property type="match status" value="1"/>
</dbReference>
<evidence type="ECO:0000256" key="2">
    <source>
        <dbReference type="ARBA" id="ARBA00008725"/>
    </source>
</evidence>
<gene>
    <name evidence="10" type="primary">pstS</name>
    <name evidence="10" type="ORF">ACFOSU_08530</name>
</gene>
<comment type="similarity">
    <text evidence="2 7">Belongs to the PstS family.</text>
</comment>
<feature type="chain" id="PRO_5045495003" description="Phosphate-binding protein PstS" evidence="8">
    <location>
        <begin position="24"/>
        <end position="347"/>
    </location>
</feature>
<evidence type="ECO:0000256" key="3">
    <source>
        <dbReference type="ARBA" id="ARBA00011529"/>
    </source>
</evidence>
<evidence type="ECO:0000259" key="9">
    <source>
        <dbReference type="Pfam" id="PF12849"/>
    </source>
</evidence>
<evidence type="ECO:0000313" key="11">
    <source>
        <dbReference type="Proteomes" id="UP001595462"/>
    </source>
</evidence>